<keyword evidence="2" id="KW-1185">Reference proteome</keyword>
<dbReference type="AlphaFoldDB" id="A2EU15"/>
<dbReference type="EMBL" id="DS113492">
    <property type="protein sequence ID" value="EAY03832.1"/>
    <property type="molecule type" value="Genomic_DNA"/>
</dbReference>
<dbReference type="Pfam" id="PF05994">
    <property type="entry name" value="FragX_IP"/>
    <property type="match status" value="1"/>
</dbReference>
<dbReference type="KEGG" id="tva:4761682"/>
<sequence length="1214" mass="137709">MMLTSDIIKESKDAVNNFDLDSSPIAETVARSVPVVNMLSHPFDDDAEKVPAIASNTLASQSIIIIRQFDKYSRTMDEFTSYFYPLRSVTRDLEKRVQASAKQNQQTTEVALPILKQLVDPLIDFKSKVDTCVTYIKAVLSNSDVWSQGKYSEQLLDSIFRLIYKMERLSQMNPTRKAVADDISKVSKIVGKTENEIFPMQLRFWFNSPGSIRHDLIESLTEVNDSGSPMGMSPELIQKVSSLFFDRIYSQLTNDTFILAELETIYIVALTFTIDLVTQGKKMEDKMKKSRKSVISDIPNNIKELLLQVRSKHPAILLVYEFPLDFDEMLNYSSLLKDIAAKTGGKGGKVANQRFNVNLKGIQKGLRNEVDNMIVHLTRLNEGVTPELTDYFMKRIPSSIKILSNAIRTIVELLADKILNANSYEIVSNNKAKPGEEQAEVPAQDPSLISAYERAMRYGFSNFERDSTMQILALARTLREIISQNLPKLNDMFANAIQNSIQDFIKNKLEPLAKKCAGKKNYDHSSIENLCLLLQDFSSSRKKHRSSKATDEEKQEETKSMPHLSFIELMRSQLEQFLNQENPVCVHGIAKSNEEADIKIFLNDSRYFADLCNLDEVLEVASDQSSLFFKEYWLDVYRNQVSEKVNGAVYFPVTTSLPYILINYAINHASKMELVGAIFYPLSIYDDAAATALKKLNSQYLFDEIRAEAEICVLSITKMICEFAFHNVRNYHTQAFSDQYNPNMLSEPTILNPTARRFPAVLQQNQLFLLGNYLDIKAFFAQRLDELFVDQMQDALSQVRANGLLSMIVFTKTLDILKNTHQIFVEYDIPVTKWEELQSLVFQNSTPNSFNSLVLEELEEHLFETVIPSYILHTNPMRMIPSESDRQKKPKIAVLTQTTAFISVEHFRELVYILDDGGVYALSQALCEYAVSAFQAFSKAYKSMHTNVRRITDVPIGTGCHGVYDIFEGAYRGFVNDPSIEQLLELMKVLGNTIAVAQMLDVGYSLKRNETQQILAYLNGTDIKNVDNKNDDFFNLFDDRFKQLKKYFTGAEVVPSDQEITQPFMQKIVEALAKEYLAQGDLFNETSPNIFDFPSMTGFAATWSVLQFVFCLKEIHSTEDAELSAKKVRHGAFAMYGEGVFLSAGALLTLTRQRSLSKVLSIGERINQQNMTDIAVIEDDMISHFLAINRLVEASLQFALMALETAAETVIGPQ</sequence>
<dbReference type="PANTHER" id="PTHR12195">
    <property type="entry name" value="CYTOPLASMIC FMR1-INTERACTING PROTEIN-RELATED"/>
    <property type="match status" value="1"/>
</dbReference>
<dbReference type="STRING" id="5722.A2EU15"/>
<accession>A2EU15</accession>
<dbReference type="VEuPathDB" id="TrichDB:TVAGG3_0955320"/>
<dbReference type="Proteomes" id="UP000001542">
    <property type="component" value="Unassembled WGS sequence"/>
</dbReference>
<dbReference type="GO" id="GO:0031267">
    <property type="term" value="F:small GTPase binding"/>
    <property type="evidence" value="ECO:0007669"/>
    <property type="project" value="InterPro"/>
</dbReference>
<proteinExistence type="predicted"/>
<organism evidence="1 2">
    <name type="scientific">Trichomonas vaginalis (strain ATCC PRA-98 / G3)</name>
    <dbReference type="NCBI Taxonomy" id="412133"/>
    <lineage>
        <taxon>Eukaryota</taxon>
        <taxon>Metamonada</taxon>
        <taxon>Parabasalia</taxon>
        <taxon>Trichomonadida</taxon>
        <taxon>Trichomonadidae</taxon>
        <taxon>Trichomonas</taxon>
    </lineage>
</organism>
<gene>
    <name evidence="1" type="ORF">TVAG_063450</name>
</gene>
<evidence type="ECO:0000313" key="1">
    <source>
        <dbReference type="EMBL" id="EAY03832.1"/>
    </source>
</evidence>
<evidence type="ECO:0000313" key="2">
    <source>
        <dbReference type="Proteomes" id="UP000001542"/>
    </source>
</evidence>
<dbReference type="GO" id="GO:0031209">
    <property type="term" value="C:SCAR complex"/>
    <property type="evidence" value="ECO:0000318"/>
    <property type="project" value="GO_Central"/>
</dbReference>
<dbReference type="VEuPathDB" id="TrichDB:TVAG_063450"/>
<protein>
    <recommendedName>
        <fullName evidence="3">CYRIA/CYRIB Rac1 binding domain-containing protein</fullName>
    </recommendedName>
</protein>
<evidence type="ECO:0008006" key="3">
    <source>
        <dbReference type="Google" id="ProtNLM"/>
    </source>
</evidence>
<dbReference type="GO" id="GO:0030833">
    <property type="term" value="P:regulation of actin filament polymerization"/>
    <property type="evidence" value="ECO:0007669"/>
    <property type="project" value="InterPro"/>
</dbReference>
<dbReference type="GO" id="GO:0000340">
    <property type="term" value="F:RNA 7-methylguanosine cap binding"/>
    <property type="evidence" value="ECO:0000318"/>
    <property type="project" value="GO_Central"/>
</dbReference>
<dbReference type="eggNOG" id="KOG3534">
    <property type="taxonomic scope" value="Eukaryota"/>
</dbReference>
<dbReference type="InParanoid" id="A2EU15"/>
<dbReference type="GO" id="GO:0006417">
    <property type="term" value="P:regulation of translation"/>
    <property type="evidence" value="ECO:0000318"/>
    <property type="project" value="GO_Central"/>
</dbReference>
<dbReference type="InterPro" id="IPR008081">
    <property type="entry name" value="Cytoplasmic_FMR1-int"/>
</dbReference>
<dbReference type="OrthoDB" id="10265867at2759"/>
<dbReference type="RefSeq" id="XP_001316055.1">
    <property type="nucleotide sequence ID" value="XM_001316020.1"/>
</dbReference>
<dbReference type="PRINTS" id="PR01698">
    <property type="entry name" value="CYTOFMRPINTP"/>
</dbReference>
<reference evidence="1" key="2">
    <citation type="journal article" date="2007" name="Science">
        <title>Draft genome sequence of the sexually transmitted pathogen Trichomonas vaginalis.</title>
        <authorList>
            <person name="Carlton J.M."/>
            <person name="Hirt R.P."/>
            <person name="Silva J.C."/>
            <person name="Delcher A.L."/>
            <person name="Schatz M."/>
            <person name="Zhao Q."/>
            <person name="Wortman J.R."/>
            <person name="Bidwell S.L."/>
            <person name="Alsmark U.C.M."/>
            <person name="Besteiro S."/>
            <person name="Sicheritz-Ponten T."/>
            <person name="Noel C.J."/>
            <person name="Dacks J.B."/>
            <person name="Foster P.G."/>
            <person name="Simillion C."/>
            <person name="Van de Peer Y."/>
            <person name="Miranda-Saavedra D."/>
            <person name="Barton G.J."/>
            <person name="Westrop G.D."/>
            <person name="Mueller S."/>
            <person name="Dessi D."/>
            <person name="Fiori P.L."/>
            <person name="Ren Q."/>
            <person name="Paulsen I."/>
            <person name="Zhang H."/>
            <person name="Bastida-Corcuera F.D."/>
            <person name="Simoes-Barbosa A."/>
            <person name="Brown M.T."/>
            <person name="Hayes R.D."/>
            <person name="Mukherjee M."/>
            <person name="Okumura C.Y."/>
            <person name="Schneider R."/>
            <person name="Smith A.J."/>
            <person name="Vanacova S."/>
            <person name="Villalvazo M."/>
            <person name="Haas B.J."/>
            <person name="Pertea M."/>
            <person name="Feldblyum T.V."/>
            <person name="Utterback T.R."/>
            <person name="Shu C.L."/>
            <person name="Osoegawa K."/>
            <person name="de Jong P.J."/>
            <person name="Hrdy I."/>
            <person name="Horvathova L."/>
            <person name="Zubacova Z."/>
            <person name="Dolezal P."/>
            <person name="Malik S.B."/>
            <person name="Logsdon J.M. Jr."/>
            <person name="Henze K."/>
            <person name="Gupta A."/>
            <person name="Wang C.C."/>
            <person name="Dunne R.L."/>
            <person name="Upcroft J.A."/>
            <person name="Upcroft P."/>
            <person name="White O."/>
            <person name="Salzberg S.L."/>
            <person name="Tang P."/>
            <person name="Chiu C.-H."/>
            <person name="Lee Y.-S."/>
            <person name="Embley T.M."/>
            <person name="Coombs G.H."/>
            <person name="Mottram J.C."/>
            <person name="Tachezy J."/>
            <person name="Fraser-Liggett C.M."/>
            <person name="Johnson P.J."/>
        </authorList>
    </citation>
    <scope>NUCLEOTIDE SEQUENCE [LARGE SCALE GENOMIC DNA]</scope>
    <source>
        <strain evidence="1">G3</strain>
    </source>
</reference>
<dbReference type="SMR" id="A2EU15"/>
<reference evidence="1" key="1">
    <citation type="submission" date="2006-10" db="EMBL/GenBank/DDBJ databases">
        <authorList>
            <person name="Amadeo P."/>
            <person name="Zhao Q."/>
            <person name="Wortman J."/>
            <person name="Fraser-Liggett C."/>
            <person name="Carlton J."/>
        </authorList>
    </citation>
    <scope>NUCLEOTIDE SEQUENCE</scope>
    <source>
        <strain evidence="1">G3</strain>
    </source>
</reference>
<dbReference type="GO" id="GO:0000902">
    <property type="term" value="P:cell morphogenesis"/>
    <property type="evidence" value="ECO:0000318"/>
    <property type="project" value="GO_Central"/>
</dbReference>
<name>A2EU15_TRIV3</name>